<evidence type="ECO:0000313" key="4">
    <source>
        <dbReference type="Proteomes" id="UP000509303"/>
    </source>
</evidence>
<dbReference type="AlphaFoldDB" id="A0A7H8NIE3"/>
<sequence length="223" mass="22333">MNRLVRLRPTGRGSARRAPFVLLVVVLLGSGLITLLVLNSSLNQGSFELSRLERQTDDLTDEQQALQQEVDELAQPNTLERRARELGLVPGGGPAFLNPDGTVRGVPAPATKEPTTQSGPTAALPPALQPSSPPATPAPAPTDPTLGPGTTPTPGRPEAAPAPVTPAPSSIPGTPTPTPPGPTVGPGATVPATGHAAPGAAPVGQPPAPGAAPPANSTPTFGR</sequence>
<keyword evidence="2" id="KW-1133">Transmembrane helix</keyword>
<protein>
    <submittedName>
        <fullName evidence="3">Septum formation initiator family protein</fullName>
    </submittedName>
</protein>
<dbReference type="Proteomes" id="UP000509303">
    <property type="component" value="Chromosome"/>
</dbReference>
<feature type="compositionally biased region" description="Pro residues" evidence="1">
    <location>
        <begin position="174"/>
        <end position="183"/>
    </location>
</feature>
<feature type="transmembrane region" description="Helical" evidence="2">
    <location>
        <begin position="20"/>
        <end position="38"/>
    </location>
</feature>
<gene>
    <name evidence="3" type="ORF">HUT08_07505</name>
</gene>
<keyword evidence="2" id="KW-0472">Membrane</keyword>
<evidence type="ECO:0000256" key="2">
    <source>
        <dbReference type="SAM" id="Phobius"/>
    </source>
</evidence>
<name>A0A7H8NIE3_9ACTN</name>
<dbReference type="Pfam" id="PF04977">
    <property type="entry name" value="DivIC"/>
    <property type="match status" value="1"/>
</dbReference>
<organism evidence="3 4">
    <name type="scientific">Streptomyces buecherae</name>
    <dbReference type="NCBI Taxonomy" id="2763006"/>
    <lineage>
        <taxon>Bacteria</taxon>
        <taxon>Bacillati</taxon>
        <taxon>Actinomycetota</taxon>
        <taxon>Actinomycetes</taxon>
        <taxon>Kitasatosporales</taxon>
        <taxon>Streptomycetaceae</taxon>
        <taxon>Streptomyces</taxon>
    </lineage>
</organism>
<keyword evidence="2" id="KW-0812">Transmembrane</keyword>
<dbReference type="PRINTS" id="PR01217">
    <property type="entry name" value="PRICHEXTENSN"/>
</dbReference>
<feature type="compositionally biased region" description="Low complexity" evidence="1">
    <location>
        <begin position="143"/>
        <end position="173"/>
    </location>
</feature>
<feature type="region of interest" description="Disordered" evidence="1">
    <location>
        <begin position="90"/>
        <end position="223"/>
    </location>
</feature>
<proteinExistence type="predicted"/>
<feature type="compositionally biased region" description="Pro residues" evidence="1">
    <location>
        <begin position="127"/>
        <end position="142"/>
    </location>
</feature>
<dbReference type="EMBL" id="CP054929">
    <property type="protein sequence ID" value="QKW54324.1"/>
    <property type="molecule type" value="Genomic_DNA"/>
</dbReference>
<dbReference type="InterPro" id="IPR007060">
    <property type="entry name" value="FtsL/DivIC"/>
</dbReference>
<evidence type="ECO:0000256" key="1">
    <source>
        <dbReference type="SAM" id="MobiDB-lite"/>
    </source>
</evidence>
<evidence type="ECO:0000313" key="3">
    <source>
        <dbReference type="EMBL" id="QKW54324.1"/>
    </source>
</evidence>
<accession>A0A7H8NIE3</accession>
<keyword evidence="4" id="KW-1185">Reference proteome</keyword>
<reference evidence="3 4" key="1">
    <citation type="submission" date="2020-06" db="EMBL/GenBank/DDBJ databases">
        <title>Genome mining for natural products.</title>
        <authorList>
            <person name="Zhang B."/>
            <person name="Shi J."/>
            <person name="Ge H."/>
        </authorList>
    </citation>
    <scope>NUCLEOTIDE SEQUENCE [LARGE SCALE GENOMIC DNA]</scope>
    <source>
        <strain evidence="3 4">NA00687</strain>
    </source>
</reference>
<feature type="compositionally biased region" description="Low complexity" evidence="1">
    <location>
        <begin position="185"/>
        <end position="203"/>
    </location>
</feature>